<evidence type="ECO:0000256" key="1">
    <source>
        <dbReference type="SAM" id="Phobius"/>
    </source>
</evidence>
<accession>A0A553SH07</accession>
<keyword evidence="1" id="KW-0812">Transmembrane</keyword>
<dbReference type="AlphaFoldDB" id="A0A553SH07"/>
<comment type="caution">
    <text evidence="2">The sequence shown here is derived from an EMBL/GenBank/DDBJ whole genome shotgun (WGS) entry which is preliminary data.</text>
</comment>
<dbReference type="EMBL" id="RIBP01000004">
    <property type="protein sequence ID" value="TRZ36273.1"/>
    <property type="molecule type" value="Genomic_DNA"/>
</dbReference>
<evidence type="ECO:0000313" key="3">
    <source>
        <dbReference type="Proteomes" id="UP000319837"/>
    </source>
</evidence>
<protein>
    <recommendedName>
        <fullName evidence="4">Teichuronic acid biosynthesis protein TuaF</fullName>
    </recommendedName>
</protein>
<evidence type="ECO:0000313" key="2">
    <source>
        <dbReference type="EMBL" id="TRZ36273.1"/>
    </source>
</evidence>
<name>A0A553SH07_NIACI</name>
<keyword evidence="1" id="KW-1133">Transmembrane helix</keyword>
<gene>
    <name evidence="2" type="ORF">CEQ21_11930</name>
</gene>
<dbReference type="Proteomes" id="UP000319837">
    <property type="component" value="Unassembled WGS sequence"/>
</dbReference>
<sequence length="223" mass="24706">MKDSLKRIVGRLKKFGWAILIICLAMPIIGWFMPIGNNNGQSEYSSEAIIKLGNYENSYLTNADQLVSLLSNETSFKNILPDVWEEGITEELTVSVTPSKLVVLNITGNDEQSVDKLSEIENAIMKLDKSAYEEKSEIIESSIQALEAANASSDAIVDQERFLYELKTEKLGLEPAMLIKEAYLKGQIKEASVKDRVVLGALLGILASVLILITPEFIRAHSK</sequence>
<keyword evidence="1" id="KW-0472">Membrane</keyword>
<evidence type="ECO:0008006" key="4">
    <source>
        <dbReference type="Google" id="ProtNLM"/>
    </source>
</evidence>
<proteinExistence type="predicted"/>
<organism evidence="2 3">
    <name type="scientific">Niallia circulans</name>
    <name type="common">Bacillus circulans</name>
    <dbReference type="NCBI Taxonomy" id="1397"/>
    <lineage>
        <taxon>Bacteria</taxon>
        <taxon>Bacillati</taxon>
        <taxon>Bacillota</taxon>
        <taxon>Bacilli</taxon>
        <taxon>Bacillales</taxon>
        <taxon>Bacillaceae</taxon>
        <taxon>Niallia</taxon>
    </lineage>
</organism>
<feature type="transmembrane region" description="Helical" evidence="1">
    <location>
        <begin position="197"/>
        <end position="218"/>
    </location>
</feature>
<dbReference type="RefSeq" id="WP_185764770.1">
    <property type="nucleotide sequence ID" value="NZ_RIBP01000004.1"/>
</dbReference>
<reference evidence="3" key="1">
    <citation type="submission" date="2018-10" db="EMBL/GenBank/DDBJ databases">
        <title>FDA dAtabase for Regulatory Grade micrObial Sequences (FDA-ARGOS): Supporting development and validation of Infectious Disease Dx tests.</title>
        <authorList>
            <person name="Minogue T."/>
            <person name="Wolcott M."/>
            <person name="Wasieloski L."/>
            <person name="Aguilar W."/>
            <person name="Moore D."/>
            <person name="Tallon L."/>
            <person name="Sadzewicz L."/>
            <person name="Sengamalay N."/>
            <person name="Ott S."/>
            <person name="Godinez A."/>
            <person name="Nagaraj S."/>
            <person name="Vavikolanu K."/>
            <person name="Vyas G."/>
            <person name="Nadendla S."/>
            <person name="George J."/>
            <person name="Sichtig H."/>
        </authorList>
    </citation>
    <scope>NUCLEOTIDE SEQUENCE [LARGE SCALE GENOMIC DNA]</scope>
    <source>
        <strain evidence="3">FDAARGOS_343</strain>
    </source>
</reference>
<feature type="transmembrane region" description="Helical" evidence="1">
    <location>
        <begin position="15"/>
        <end position="33"/>
    </location>
</feature>